<keyword evidence="2" id="KW-1185">Reference proteome</keyword>
<organism evidence="1 2">
    <name type="scientific">Marinicella sediminis</name>
    <dbReference type="NCBI Taxonomy" id="1792834"/>
    <lineage>
        <taxon>Bacteria</taxon>
        <taxon>Pseudomonadati</taxon>
        <taxon>Pseudomonadota</taxon>
        <taxon>Gammaproteobacteria</taxon>
        <taxon>Lysobacterales</taxon>
        <taxon>Marinicellaceae</taxon>
        <taxon>Marinicella</taxon>
    </lineage>
</organism>
<proteinExistence type="predicted"/>
<name>A0ABV7JD54_9GAMM</name>
<accession>A0ABV7JD54</accession>
<comment type="caution">
    <text evidence="1">The sequence shown here is derived from an EMBL/GenBank/DDBJ whole genome shotgun (WGS) entry which is preliminary data.</text>
</comment>
<sequence>MNIYSVQQNQTQTNEEPGLHLWISMDMYLGQCLDDFLFKLHGTDQLVWIPQEAVNTSPKEDNRYLITLQRKSMYCCARINISNTIRMCLVDQHRVSGTDLLNYMQSPVWSA</sequence>
<protein>
    <submittedName>
        <fullName evidence="1">Uncharacterized protein</fullName>
    </submittedName>
</protein>
<evidence type="ECO:0000313" key="2">
    <source>
        <dbReference type="Proteomes" id="UP001595533"/>
    </source>
</evidence>
<evidence type="ECO:0000313" key="1">
    <source>
        <dbReference type="EMBL" id="MFC3194153.1"/>
    </source>
</evidence>
<dbReference type="EMBL" id="JBHRTS010000004">
    <property type="protein sequence ID" value="MFC3194153.1"/>
    <property type="molecule type" value="Genomic_DNA"/>
</dbReference>
<dbReference type="Proteomes" id="UP001595533">
    <property type="component" value="Unassembled WGS sequence"/>
</dbReference>
<reference evidence="2" key="1">
    <citation type="journal article" date="2019" name="Int. J. Syst. Evol. Microbiol.">
        <title>The Global Catalogue of Microorganisms (GCM) 10K type strain sequencing project: providing services to taxonomists for standard genome sequencing and annotation.</title>
        <authorList>
            <consortium name="The Broad Institute Genomics Platform"/>
            <consortium name="The Broad Institute Genome Sequencing Center for Infectious Disease"/>
            <person name="Wu L."/>
            <person name="Ma J."/>
        </authorList>
    </citation>
    <scope>NUCLEOTIDE SEQUENCE [LARGE SCALE GENOMIC DNA]</scope>
    <source>
        <strain evidence="2">KCTC 42953</strain>
    </source>
</reference>
<dbReference type="RefSeq" id="WP_157892964.1">
    <property type="nucleotide sequence ID" value="NZ_JBHRTS010000004.1"/>
</dbReference>
<gene>
    <name evidence="1" type="ORF">ACFODZ_07860</name>
</gene>